<comment type="catalytic activity">
    <reaction evidence="5">
        <text>[pyruvate, water dikinase]-phosphate + phosphate + H(+) = [pyruvate, water dikinase] + diphosphate</text>
        <dbReference type="Rhea" id="RHEA:48580"/>
        <dbReference type="Rhea" id="RHEA-COMP:11425"/>
        <dbReference type="Rhea" id="RHEA-COMP:11426"/>
        <dbReference type="ChEBI" id="CHEBI:15378"/>
        <dbReference type="ChEBI" id="CHEBI:33019"/>
        <dbReference type="ChEBI" id="CHEBI:43176"/>
        <dbReference type="ChEBI" id="CHEBI:43474"/>
        <dbReference type="ChEBI" id="CHEBI:68546"/>
        <dbReference type="EC" id="2.7.4.28"/>
    </reaction>
</comment>
<evidence type="ECO:0000256" key="4">
    <source>
        <dbReference type="ARBA" id="ARBA00022777"/>
    </source>
</evidence>
<keyword evidence="2 5" id="KW-0808">Transferase</keyword>
<dbReference type="PANTHER" id="PTHR31756">
    <property type="entry name" value="PYRUVATE, PHOSPHATE DIKINASE REGULATORY PROTEIN 1, CHLOROPLASTIC"/>
    <property type="match status" value="1"/>
</dbReference>
<accession>A0ABQ6FDY9</accession>
<evidence type="ECO:0000256" key="1">
    <source>
        <dbReference type="ARBA" id="ARBA00022527"/>
    </source>
</evidence>
<comment type="similarity">
    <text evidence="5">Belongs to the pyruvate, phosphate/water dikinase regulatory protein family. PSRP subfamily.</text>
</comment>
<dbReference type="PANTHER" id="PTHR31756:SF3">
    <property type="entry name" value="PYRUVATE, PHOSPHATE DIKINASE REGULATORY PROTEIN 1, CHLOROPLASTIC"/>
    <property type="match status" value="1"/>
</dbReference>
<evidence type="ECO:0000256" key="2">
    <source>
        <dbReference type="ARBA" id="ARBA00022679"/>
    </source>
</evidence>
<dbReference type="EC" id="2.7.4.28" evidence="5"/>
<evidence type="ECO:0000256" key="3">
    <source>
        <dbReference type="ARBA" id="ARBA00022741"/>
    </source>
</evidence>
<dbReference type="Pfam" id="PF03618">
    <property type="entry name" value="Kinase-PPPase"/>
    <property type="match status" value="1"/>
</dbReference>
<dbReference type="HAMAP" id="MF_01062">
    <property type="entry name" value="PSRP"/>
    <property type="match status" value="1"/>
</dbReference>
<dbReference type="EC" id="2.7.11.33" evidence="5"/>
<feature type="binding site" evidence="5">
    <location>
        <begin position="197"/>
        <end position="204"/>
    </location>
    <ligand>
        <name>ADP</name>
        <dbReference type="ChEBI" id="CHEBI:456216"/>
    </ligand>
</feature>
<dbReference type="InterPro" id="IPR005177">
    <property type="entry name" value="Kinase-pyrophosphorylase"/>
</dbReference>
<keyword evidence="3 5" id="KW-0547">Nucleotide-binding</keyword>
<proteinExistence type="inferred from homology"/>
<comment type="caution">
    <text evidence="6">The sequence shown here is derived from an EMBL/GenBank/DDBJ whole genome shotgun (WGS) entry which is preliminary data.</text>
</comment>
<dbReference type="EMBL" id="BSPX01000050">
    <property type="protein sequence ID" value="GLT23519.1"/>
    <property type="molecule type" value="Genomic_DNA"/>
</dbReference>
<gene>
    <name evidence="6" type="ORF">GCM10007933_29860</name>
</gene>
<dbReference type="NCBIfam" id="NF003742">
    <property type="entry name" value="PRK05339.1"/>
    <property type="match status" value="1"/>
</dbReference>
<keyword evidence="1 5" id="KW-0723">Serine/threonine-protein kinase</keyword>
<reference evidence="7" key="1">
    <citation type="journal article" date="2019" name="Int. J. Syst. Evol. Microbiol.">
        <title>The Global Catalogue of Microorganisms (GCM) 10K type strain sequencing project: providing services to taxonomists for standard genome sequencing and annotation.</title>
        <authorList>
            <consortium name="The Broad Institute Genomics Platform"/>
            <consortium name="The Broad Institute Genome Sequencing Center for Infectious Disease"/>
            <person name="Wu L."/>
            <person name="Ma J."/>
        </authorList>
    </citation>
    <scope>NUCLEOTIDE SEQUENCE [LARGE SCALE GENOMIC DNA]</scope>
    <source>
        <strain evidence="7">NBRC 102407</strain>
    </source>
</reference>
<dbReference type="InterPro" id="IPR026530">
    <property type="entry name" value="PSRP"/>
</dbReference>
<evidence type="ECO:0000256" key="5">
    <source>
        <dbReference type="HAMAP-Rule" id="MF_01062"/>
    </source>
</evidence>
<comment type="catalytic activity">
    <reaction evidence="5">
        <text>[pyruvate, water dikinase] + ADP = [pyruvate, water dikinase]-phosphate + AMP + H(+)</text>
        <dbReference type="Rhea" id="RHEA:46020"/>
        <dbReference type="Rhea" id="RHEA-COMP:11425"/>
        <dbReference type="Rhea" id="RHEA-COMP:11426"/>
        <dbReference type="ChEBI" id="CHEBI:15378"/>
        <dbReference type="ChEBI" id="CHEBI:43176"/>
        <dbReference type="ChEBI" id="CHEBI:68546"/>
        <dbReference type="ChEBI" id="CHEBI:456215"/>
        <dbReference type="ChEBI" id="CHEBI:456216"/>
        <dbReference type="EC" id="2.7.11.33"/>
    </reaction>
</comment>
<name>A0ABQ6FDY9_9RHOO</name>
<comment type="function">
    <text evidence="5">Bifunctional serine/threonine kinase and phosphorylase involved in the regulation of the phosphoenolpyruvate synthase (PEPS) by catalyzing its phosphorylation/dephosphorylation.</text>
</comment>
<evidence type="ECO:0000313" key="7">
    <source>
        <dbReference type="Proteomes" id="UP001157167"/>
    </source>
</evidence>
<keyword evidence="7" id="KW-1185">Reference proteome</keyword>
<evidence type="ECO:0000313" key="6">
    <source>
        <dbReference type="EMBL" id="GLT23519.1"/>
    </source>
</evidence>
<dbReference type="Proteomes" id="UP001157167">
    <property type="component" value="Unassembled WGS sequence"/>
</dbReference>
<organism evidence="6 7">
    <name type="scientific">Zoogloea oryzae</name>
    <dbReference type="NCBI Taxonomy" id="310767"/>
    <lineage>
        <taxon>Bacteria</taxon>
        <taxon>Pseudomonadati</taxon>
        <taxon>Pseudomonadota</taxon>
        <taxon>Betaproteobacteria</taxon>
        <taxon>Rhodocyclales</taxon>
        <taxon>Zoogloeaceae</taxon>
        <taxon>Zoogloea</taxon>
    </lineage>
</organism>
<protein>
    <recommendedName>
        <fullName evidence="5">Putative phosphoenolpyruvate synthase regulatory protein</fullName>
        <shortName evidence="5">PEP synthase regulatory protein</shortName>
        <shortName evidence="5">PSRP</shortName>
        <ecNumber evidence="5">2.7.11.33</ecNumber>
        <ecNumber evidence="5">2.7.4.28</ecNumber>
    </recommendedName>
    <alternativeName>
        <fullName evidence="5">Pyruvate, water dikinase regulatory protein</fullName>
    </alternativeName>
</protein>
<keyword evidence="4 5" id="KW-0418">Kinase</keyword>
<sequence>MRAACHAPIRGDFTGLRGLEWDKMLHCPAQAARAIPTISAATSMSQTRHVFFISDGTGITAETLGHSLLAQFPDTRFRNHRLPFIDSTDKARDCVQRIKDAAIESGIRPIVFNTLVDPSAVAALREADALFLDLFEKFIEPLENELGQRSTHAAGRFHGIADSQDYKKRIEAINFTLAHDDGVSHADLAEADVILVGVSRSGKTPTSLYLAMQFGIKAANYPLIPEDFERNRLPVELTRYRGKLFGLTIGPDRLSQIRQERRPNSRYASLENCLHEIESAQRMMKREGIKWLDSTAKSIEEISTIILQEVRLDPQSY</sequence>